<proteinExistence type="predicted"/>
<dbReference type="OrthoDB" id="9795624at2"/>
<gene>
    <name evidence="3" type="ORF">EV383_4279</name>
</gene>
<dbReference type="InterPro" id="IPR018946">
    <property type="entry name" value="PhoD-like_MPP"/>
</dbReference>
<organism evidence="3 4">
    <name type="scientific">Pseudonocardia sediminis</name>
    <dbReference type="NCBI Taxonomy" id="1397368"/>
    <lineage>
        <taxon>Bacteria</taxon>
        <taxon>Bacillati</taxon>
        <taxon>Actinomycetota</taxon>
        <taxon>Actinomycetes</taxon>
        <taxon>Pseudonocardiales</taxon>
        <taxon>Pseudonocardiaceae</taxon>
        <taxon>Pseudonocardia</taxon>
    </lineage>
</organism>
<dbReference type="SUPFAM" id="SSF56300">
    <property type="entry name" value="Metallo-dependent phosphatases"/>
    <property type="match status" value="1"/>
</dbReference>
<evidence type="ECO:0000259" key="1">
    <source>
        <dbReference type="Pfam" id="PF09423"/>
    </source>
</evidence>
<dbReference type="RefSeq" id="WP_130291527.1">
    <property type="nucleotide sequence ID" value="NZ_SHKL01000001.1"/>
</dbReference>
<evidence type="ECO:0000259" key="2">
    <source>
        <dbReference type="Pfam" id="PF25077"/>
    </source>
</evidence>
<keyword evidence="4" id="KW-1185">Reference proteome</keyword>
<evidence type="ECO:0000313" key="3">
    <source>
        <dbReference type="EMBL" id="RZT87359.1"/>
    </source>
</evidence>
<reference evidence="3 4" key="1">
    <citation type="submission" date="2019-02" db="EMBL/GenBank/DDBJ databases">
        <title>Sequencing the genomes of 1000 actinobacteria strains.</title>
        <authorList>
            <person name="Klenk H.-P."/>
        </authorList>
    </citation>
    <scope>NUCLEOTIDE SEQUENCE [LARGE SCALE GENOMIC DNA]</scope>
    <source>
        <strain evidence="3 4">DSM 45779</strain>
    </source>
</reference>
<feature type="domain" description="DUF7800" evidence="2">
    <location>
        <begin position="2"/>
        <end position="84"/>
    </location>
</feature>
<dbReference type="Pfam" id="PF09423">
    <property type="entry name" value="PhoD"/>
    <property type="match status" value="1"/>
</dbReference>
<dbReference type="InterPro" id="IPR038607">
    <property type="entry name" value="PhoD-like_sf"/>
</dbReference>
<dbReference type="PANTHER" id="PTHR37031:SF2">
    <property type="entry name" value="PHOD-LIKE PHOSPHATASE METALLOPHOSPHATASE DOMAIN-CONTAINING PROTEIN"/>
    <property type="match status" value="1"/>
</dbReference>
<feature type="domain" description="PhoD-like phosphatase metallophosphatase" evidence="1">
    <location>
        <begin position="137"/>
        <end position="464"/>
    </location>
</feature>
<dbReference type="EMBL" id="SHKL01000001">
    <property type="protein sequence ID" value="RZT87359.1"/>
    <property type="molecule type" value="Genomic_DNA"/>
</dbReference>
<dbReference type="InterPro" id="IPR056702">
    <property type="entry name" value="DUF7800"/>
</dbReference>
<dbReference type="AlphaFoldDB" id="A0A4Q7V434"/>
<dbReference type="Gene3D" id="3.60.21.70">
    <property type="entry name" value="PhoD-like phosphatase"/>
    <property type="match status" value="1"/>
</dbReference>
<comment type="caution">
    <text evidence="3">The sequence shown here is derived from an EMBL/GenBank/DDBJ whole genome shotgun (WGS) entry which is preliminary data.</text>
</comment>
<sequence length="564" mass="62416">MTLLLGPLLRHVDETSALVWVQVDRRARVEVLGCSAETFEVSGLHYAIVEVTGLAPDSRTPYEVHVDGEQVWPLPNSPFPGSVIATRGPATEGHQRVVFGSCRYVKLADPKLARQYGLDALDAYATRMTQLDPSLWPSVLLLLGDQVYADELTPQSRRRIAGRAERPAEWPDDEIVGFDEYSGLYRDTWSDPEVRWMLSTVPTAMIFDDHDVRDDWNTSGEWRREMAKTPWWRDRIRSGLAAYWVHQHLGNLSPAELAADTTWQAVRAADGDVWPLLVDMADHADAEVGTGDDAHKDVRFSFCWELGRSRLIVIDSRNGRIVESLPRKLVSDAEFDWITDRALAPGDVDHVMIGTSIPWLLPQVISDLQAATEKAGNSGGRLARAAEWLRQEADMEHWPAFGHSFNRLADLLRDIGRAHSGRVAPATATVLSGDVHHSYAARAFVHGHEPGATGVYQLTCSPVHNVVPGFMRVLFTITWSRLIARASTRWARDTGAERAGVAWEKSAGPLFGNLIATLELNGRAARVRFERPRSASTLDDVANVALTPLAPPVDEPVPAAPAGR</sequence>
<dbReference type="InterPro" id="IPR029052">
    <property type="entry name" value="Metallo-depent_PP-like"/>
</dbReference>
<dbReference type="Pfam" id="PF25077">
    <property type="entry name" value="DUF7800"/>
    <property type="match status" value="1"/>
</dbReference>
<protein>
    <submittedName>
        <fullName evidence="3">PhoD-like phosphatase</fullName>
    </submittedName>
</protein>
<name>A0A4Q7V434_PSEST</name>
<dbReference type="PANTHER" id="PTHR37031">
    <property type="entry name" value="METALLOPHOSPHATASE BINDING DOMAIN PROTEIN"/>
    <property type="match status" value="1"/>
</dbReference>
<accession>A0A4Q7V434</accession>
<evidence type="ECO:0000313" key="4">
    <source>
        <dbReference type="Proteomes" id="UP000291591"/>
    </source>
</evidence>
<dbReference type="CDD" id="cd07389">
    <property type="entry name" value="MPP_PhoD"/>
    <property type="match status" value="1"/>
</dbReference>
<dbReference type="Proteomes" id="UP000291591">
    <property type="component" value="Unassembled WGS sequence"/>
</dbReference>